<dbReference type="EMBL" id="UOES01000146">
    <property type="protein sequence ID" value="VAW26830.1"/>
    <property type="molecule type" value="Genomic_DNA"/>
</dbReference>
<dbReference type="SUPFAM" id="SSF81593">
    <property type="entry name" value="Nucleotidyltransferase substrate binding subunit/domain"/>
    <property type="match status" value="1"/>
</dbReference>
<dbReference type="Gene3D" id="1.20.120.330">
    <property type="entry name" value="Nucleotidyltransferases domain 2"/>
    <property type="match status" value="1"/>
</dbReference>
<organism evidence="2">
    <name type="scientific">hydrothermal vent metagenome</name>
    <dbReference type="NCBI Taxonomy" id="652676"/>
    <lineage>
        <taxon>unclassified sequences</taxon>
        <taxon>metagenomes</taxon>
        <taxon>ecological metagenomes</taxon>
    </lineage>
</organism>
<dbReference type="Pfam" id="PF05168">
    <property type="entry name" value="HEPN"/>
    <property type="match status" value="1"/>
</dbReference>
<gene>
    <name evidence="2" type="ORF">MNBD_BACTEROID06-590</name>
</gene>
<dbReference type="InterPro" id="IPR007842">
    <property type="entry name" value="HEPN_dom"/>
</dbReference>
<proteinExistence type="predicted"/>
<name>A0A3B0UCL5_9ZZZZ</name>
<sequence length="135" mass="16142">MDNKGLNKDKLIKYWIDGSDDDFETMIVMFNSKRFSWSLFIGHLMVEKLLKAYYVKVKSDYPPFIHNLLRLAEKSDLELTDDKKEQLATITAFNINARYDDYKLSFKQRCTAEFTSEWIDKLKELRLWIKKLISQ</sequence>
<accession>A0A3B0UCL5</accession>
<dbReference type="AlphaFoldDB" id="A0A3B0UCL5"/>
<protein>
    <recommendedName>
        <fullName evidence="1">HEPN domain-containing protein</fullName>
    </recommendedName>
</protein>
<evidence type="ECO:0000259" key="1">
    <source>
        <dbReference type="PROSITE" id="PS50910"/>
    </source>
</evidence>
<reference evidence="2" key="1">
    <citation type="submission" date="2018-06" db="EMBL/GenBank/DDBJ databases">
        <authorList>
            <person name="Zhirakovskaya E."/>
        </authorList>
    </citation>
    <scope>NUCLEOTIDE SEQUENCE</scope>
</reference>
<dbReference type="PROSITE" id="PS50910">
    <property type="entry name" value="HEPN"/>
    <property type="match status" value="1"/>
</dbReference>
<evidence type="ECO:0000313" key="2">
    <source>
        <dbReference type="EMBL" id="VAW26830.1"/>
    </source>
</evidence>
<dbReference type="SMART" id="SM00748">
    <property type="entry name" value="HEPN"/>
    <property type="match status" value="1"/>
</dbReference>
<feature type="domain" description="HEPN" evidence="1">
    <location>
        <begin position="16"/>
        <end position="125"/>
    </location>
</feature>